<dbReference type="Proteomes" id="UP000005237">
    <property type="component" value="Unassembled WGS sequence"/>
</dbReference>
<name>A0A8R1I1R9_CAEJA</name>
<dbReference type="AlphaFoldDB" id="A0A8R1I1R9"/>
<dbReference type="InterPro" id="IPR027913">
    <property type="entry name" value="DUF4473"/>
</dbReference>
<reference evidence="1" key="2">
    <citation type="submission" date="2022-06" db="UniProtKB">
        <authorList>
            <consortium name="EnsemblMetazoa"/>
        </authorList>
    </citation>
    <scope>IDENTIFICATION</scope>
    <source>
        <strain evidence="1">DF5081</strain>
    </source>
</reference>
<keyword evidence="2" id="KW-1185">Reference proteome</keyword>
<reference evidence="2" key="1">
    <citation type="submission" date="2010-08" db="EMBL/GenBank/DDBJ databases">
        <authorList>
            <consortium name="Caenorhabditis japonica Sequencing Consortium"/>
            <person name="Wilson R.K."/>
        </authorList>
    </citation>
    <scope>NUCLEOTIDE SEQUENCE [LARGE SCALE GENOMIC DNA]</scope>
    <source>
        <strain evidence="2">DF5081</strain>
    </source>
</reference>
<organism evidence="1 2">
    <name type="scientific">Caenorhabditis japonica</name>
    <dbReference type="NCBI Taxonomy" id="281687"/>
    <lineage>
        <taxon>Eukaryota</taxon>
        <taxon>Metazoa</taxon>
        <taxon>Ecdysozoa</taxon>
        <taxon>Nematoda</taxon>
        <taxon>Chromadorea</taxon>
        <taxon>Rhabditida</taxon>
        <taxon>Rhabditina</taxon>
        <taxon>Rhabditomorpha</taxon>
        <taxon>Rhabditoidea</taxon>
        <taxon>Rhabditidae</taxon>
        <taxon>Peloderinae</taxon>
        <taxon>Caenorhabditis</taxon>
    </lineage>
</organism>
<protein>
    <submittedName>
        <fullName evidence="1">Uncharacterized protein</fullName>
    </submittedName>
</protein>
<proteinExistence type="predicted"/>
<evidence type="ECO:0000313" key="2">
    <source>
        <dbReference type="Proteomes" id="UP000005237"/>
    </source>
</evidence>
<evidence type="ECO:0000313" key="1">
    <source>
        <dbReference type="EnsemblMetazoa" id="CJA16800.1"/>
    </source>
</evidence>
<accession>A0A8R1I1R9</accession>
<dbReference type="Pfam" id="PF14747">
    <property type="entry name" value="DUF4473"/>
    <property type="match status" value="1"/>
</dbReference>
<dbReference type="PANTHER" id="PTHR33272">
    <property type="entry name" value="PROTEIN CBG22877-RELATED"/>
    <property type="match status" value="1"/>
</dbReference>
<dbReference type="EnsemblMetazoa" id="CJA16800.1">
    <property type="protein sequence ID" value="CJA16800.1"/>
    <property type="gene ID" value="WBGene00136005"/>
</dbReference>
<sequence>MESVESVTAQLNASGLSQSAIDGFSRLWTAAHGKIDHSNKEAVVAGVKALIGEISEFMKTQSEADQAIYNVIIEKKKAEFRAANGLPPQ</sequence>